<proteinExistence type="predicted"/>
<dbReference type="InterPro" id="IPR014710">
    <property type="entry name" value="RmlC-like_jellyroll"/>
</dbReference>
<dbReference type="InterPro" id="IPR013096">
    <property type="entry name" value="Cupin_2"/>
</dbReference>
<dbReference type="EMBL" id="SDVB01000375">
    <property type="protein sequence ID" value="RYB98581.1"/>
    <property type="molecule type" value="Genomic_DNA"/>
</dbReference>
<protein>
    <submittedName>
        <fullName evidence="2">Cupin domain-containing protein</fullName>
    </submittedName>
</protein>
<reference evidence="2 3" key="1">
    <citation type="submission" date="2019-01" db="EMBL/GenBank/DDBJ databases">
        <authorList>
            <person name="Deng T."/>
        </authorList>
    </citation>
    <scope>NUCLEOTIDE SEQUENCE [LARGE SCALE GENOMIC DNA]</scope>
    <source>
        <strain evidence="2 3">F8825</strain>
    </source>
</reference>
<evidence type="ECO:0000259" key="1">
    <source>
        <dbReference type="Pfam" id="PF07883"/>
    </source>
</evidence>
<dbReference type="SUPFAM" id="SSF51182">
    <property type="entry name" value="RmlC-like cupins"/>
    <property type="match status" value="1"/>
</dbReference>
<dbReference type="CDD" id="cd02226">
    <property type="entry name" value="cupin_YdbB-like"/>
    <property type="match status" value="1"/>
</dbReference>
<comment type="caution">
    <text evidence="2">The sequence shown here is derived from an EMBL/GenBank/DDBJ whole genome shotgun (WGS) entry which is preliminary data.</text>
</comment>
<organism evidence="2 3">
    <name type="scientific">Ciceribacter ferrooxidans</name>
    <dbReference type="NCBI Taxonomy" id="2509717"/>
    <lineage>
        <taxon>Bacteria</taxon>
        <taxon>Pseudomonadati</taxon>
        <taxon>Pseudomonadota</taxon>
        <taxon>Alphaproteobacteria</taxon>
        <taxon>Hyphomicrobiales</taxon>
        <taxon>Rhizobiaceae</taxon>
        <taxon>Ciceribacter</taxon>
    </lineage>
</organism>
<dbReference type="AlphaFoldDB" id="A0A4Q2SBH0"/>
<feature type="domain" description="Cupin type-2" evidence="1">
    <location>
        <begin position="31"/>
        <end position="95"/>
    </location>
</feature>
<evidence type="ECO:0000313" key="3">
    <source>
        <dbReference type="Proteomes" id="UP000291088"/>
    </source>
</evidence>
<dbReference type="PANTHER" id="PTHR36114:SF1">
    <property type="entry name" value="16.7 KDA PROTEIN IN WHIE LOCUS"/>
    <property type="match status" value="1"/>
</dbReference>
<accession>A0A4Q2SBH0</accession>
<dbReference type="PANTHER" id="PTHR36114">
    <property type="entry name" value="16.7 KDA PROTEIN IN WHIE LOCUS"/>
    <property type="match status" value="1"/>
</dbReference>
<dbReference type="RefSeq" id="WP_129334180.1">
    <property type="nucleotide sequence ID" value="NZ_SDVB01000375.1"/>
</dbReference>
<dbReference type="Gene3D" id="2.60.120.10">
    <property type="entry name" value="Jelly Rolls"/>
    <property type="match status" value="1"/>
</dbReference>
<dbReference type="Pfam" id="PF07883">
    <property type="entry name" value="Cupin_2"/>
    <property type="match status" value="1"/>
</dbReference>
<dbReference type="Proteomes" id="UP000291088">
    <property type="component" value="Unassembled WGS sequence"/>
</dbReference>
<sequence length="126" mass="14219">MTDAINLAEKLATFDQHWSPRTIALFNGHDVMVVKVQGEFTWHSHPDTDDFFFVLEGELVIELRDRTINLKAGEMFIVPKGVEHRPVAQYEAHLLLIEPTGTPNTGDRETAAERQIIATHRQGNSA</sequence>
<name>A0A4Q2SBH0_9HYPH</name>
<dbReference type="InterPro" id="IPR011051">
    <property type="entry name" value="RmlC_Cupin_sf"/>
</dbReference>
<dbReference type="InterPro" id="IPR052044">
    <property type="entry name" value="PKS_Associated_Protein"/>
</dbReference>
<dbReference type="OrthoDB" id="9794183at2"/>
<keyword evidence="3" id="KW-1185">Reference proteome</keyword>
<evidence type="ECO:0000313" key="2">
    <source>
        <dbReference type="EMBL" id="RYB98581.1"/>
    </source>
</evidence>
<gene>
    <name evidence="2" type="ORF">EUU22_22320</name>
</gene>